<protein>
    <recommendedName>
        <fullName evidence="4">Fungal lipase-like domain-containing protein</fullName>
    </recommendedName>
</protein>
<gene>
    <name evidence="2" type="ORF">PsB1_2293</name>
</gene>
<dbReference type="Proteomes" id="UP001161064">
    <property type="component" value="Unassembled WGS sequence"/>
</dbReference>
<evidence type="ECO:0000313" key="3">
    <source>
        <dbReference type="Proteomes" id="UP001161064"/>
    </source>
</evidence>
<proteinExistence type="predicted"/>
<organism evidence="2 3">
    <name type="scientific">Candidatus Phycosocius spiralis</name>
    <dbReference type="NCBI Taxonomy" id="2815099"/>
    <lineage>
        <taxon>Bacteria</taxon>
        <taxon>Pseudomonadati</taxon>
        <taxon>Pseudomonadota</taxon>
        <taxon>Alphaproteobacteria</taxon>
        <taxon>Caulobacterales</taxon>
        <taxon>Caulobacterales incertae sedis</taxon>
        <taxon>Candidatus Phycosocius</taxon>
    </lineage>
</organism>
<reference evidence="2" key="1">
    <citation type="submission" date="2021-05" db="EMBL/GenBank/DDBJ databases">
        <authorList>
            <person name="Tanabe Y."/>
        </authorList>
    </citation>
    <scope>NUCLEOTIDE SEQUENCE</scope>
    <source>
        <strain evidence="2">BOTRYCO-1</strain>
    </source>
</reference>
<dbReference type="Pfam" id="PF26363">
    <property type="entry name" value="Phospholipase-like"/>
    <property type="match status" value="1"/>
</dbReference>
<evidence type="ECO:0000256" key="1">
    <source>
        <dbReference type="SAM" id="SignalP"/>
    </source>
</evidence>
<name>A0ABQ4PZP9_9PROT</name>
<dbReference type="RefSeq" id="WP_284361798.1">
    <property type="nucleotide sequence ID" value="NZ_BPFZ01000024.1"/>
</dbReference>
<evidence type="ECO:0008006" key="4">
    <source>
        <dbReference type="Google" id="ProtNLM"/>
    </source>
</evidence>
<sequence>MFAKMGASAAAAATAASYATAAAIGSTVSQAFGVATGIQEKFDWKAVALAAISGGVGGAVSSIAGPAQSMVGAAIRGAATNAISQGIAVTMGLQDKFSWAAVAAAGVGSAVGHGMRGAIGAKPLSGDGSSRDLGNIGKNLVVSGADAIAQAASLSLVNGTDFGDNIRASLPSVLGNVIGSAIAGGIAEATSPEGRVNRALNAPITEAEKQQVLAELSKAGGVGSLEWGGTNQEADIQLAVRNRLRMEQLATTKLGETSAFKQMYNDFKAGLAAMDTYGAVANEAILGKNLHRVEGNSPYLKGVNLTDKYGYKAHLYYDNENGNYIFANAGTDGPGNLDDVNTDKALLGNKPVKQLNTARDNAFSLFENGTPNLIFTGHSLGGALATVQALSVKLPGVTFDSAPFTKTMAKLYDVNLADGNGLMRNYYTKNDPLTWANKNPLKVAGLATAMNVASPGTAAPMMMMGVSPLNLMRLRPPPGQSIQLPAAPSWRDGHSMGWLLNGMATVAAGSR</sequence>
<reference evidence="2" key="2">
    <citation type="journal article" date="2023" name="ISME Commun">
        <title>Characterization of a bloom-associated alphaproteobacterial lineage, 'Candidatus Phycosocius': insights into freshwater algal-bacterial interactions.</title>
        <authorList>
            <person name="Tanabe Y."/>
            <person name="Yamaguchi H."/>
            <person name="Yoshida M."/>
            <person name="Kai A."/>
            <person name="Okazaki Y."/>
        </authorList>
    </citation>
    <scope>NUCLEOTIDE SEQUENCE</scope>
    <source>
        <strain evidence="2">BOTRYCO-1</strain>
    </source>
</reference>
<accession>A0ABQ4PZP9</accession>
<feature type="signal peptide" evidence="1">
    <location>
        <begin position="1"/>
        <end position="21"/>
    </location>
</feature>
<comment type="caution">
    <text evidence="2">The sequence shown here is derived from an EMBL/GenBank/DDBJ whole genome shotgun (WGS) entry which is preliminary data.</text>
</comment>
<keyword evidence="1" id="KW-0732">Signal</keyword>
<dbReference type="InterPro" id="IPR029058">
    <property type="entry name" value="AB_hydrolase_fold"/>
</dbReference>
<keyword evidence="3" id="KW-1185">Reference proteome</keyword>
<evidence type="ECO:0000313" key="2">
    <source>
        <dbReference type="EMBL" id="GIU68139.1"/>
    </source>
</evidence>
<feature type="chain" id="PRO_5046889157" description="Fungal lipase-like domain-containing protein" evidence="1">
    <location>
        <begin position="22"/>
        <end position="511"/>
    </location>
</feature>
<dbReference type="SUPFAM" id="SSF53474">
    <property type="entry name" value="alpha/beta-Hydrolases"/>
    <property type="match status" value="1"/>
</dbReference>
<dbReference type="EMBL" id="BPFZ01000024">
    <property type="protein sequence ID" value="GIU68139.1"/>
    <property type="molecule type" value="Genomic_DNA"/>
</dbReference>
<dbReference type="Gene3D" id="3.40.50.1820">
    <property type="entry name" value="alpha/beta hydrolase"/>
    <property type="match status" value="1"/>
</dbReference>